<protein>
    <recommendedName>
        <fullName evidence="3">Aminoglycoside phosphotransferase</fullName>
    </recommendedName>
</protein>
<accession>A0A1X1RG78</accession>
<keyword evidence="2" id="KW-1185">Reference proteome</keyword>
<organism evidence="1 2">
    <name type="scientific">Mycolicibacterium fallax</name>
    <name type="common">Mycobacterium fallax</name>
    <dbReference type="NCBI Taxonomy" id="1793"/>
    <lineage>
        <taxon>Bacteria</taxon>
        <taxon>Bacillati</taxon>
        <taxon>Actinomycetota</taxon>
        <taxon>Actinomycetes</taxon>
        <taxon>Mycobacteriales</taxon>
        <taxon>Mycobacteriaceae</taxon>
        <taxon>Mycolicibacterium</taxon>
    </lineage>
</organism>
<dbReference type="InterPro" id="IPR011009">
    <property type="entry name" value="Kinase-like_dom_sf"/>
</dbReference>
<reference evidence="1 2" key="1">
    <citation type="submission" date="2016-01" db="EMBL/GenBank/DDBJ databases">
        <title>The new phylogeny of the genus Mycobacterium.</title>
        <authorList>
            <person name="Tarcisio F."/>
            <person name="Conor M."/>
            <person name="Antonella G."/>
            <person name="Elisabetta G."/>
            <person name="Giulia F.S."/>
            <person name="Sara T."/>
            <person name="Anna F."/>
            <person name="Clotilde B."/>
            <person name="Roberto B."/>
            <person name="Veronica D.S."/>
            <person name="Fabio R."/>
            <person name="Monica P."/>
            <person name="Olivier J."/>
            <person name="Enrico T."/>
            <person name="Nicola S."/>
        </authorList>
    </citation>
    <scope>NUCLEOTIDE SEQUENCE [LARGE SCALE GENOMIC DNA]</scope>
    <source>
        <strain evidence="1 2">DSM 44179</strain>
    </source>
</reference>
<comment type="caution">
    <text evidence="1">The sequence shown here is derived from an EMBL/GenBank/DDBJ whole genome shotgun (WGS) entry which is preliminary data.</text>
</comment>
<proteinExistence type="predicted"/>
<evidence type="ECO:0008006" key="3">
    <source>
        <dbReference type="Google" id="ProtNLM"/>
    </source>
</evidence>
<dbReference type="EMBL" id="LQOJ01000027">
    <property type="protein sequence ID" value="ORV05117.1"/>
    <property type="molecule type" value="Genomic_DNA"/>
</dbReference>
<dbReference type="AlphaFoldDB" id="A0A1X1RG78"/>
<evidence type="ECO:0000313" key="2">
    <source>
        <dbReference type="Proteomes" id="UP000193484"/>
    </source>
</evidence>
<dbReference type="RefSeq" id="WP_085094699.1">
    <property type="nucleotide sequence ID" value="NZ_AP022603.1"/>
</dbReference>
<dbReference type="SUPFAM" id="SSF56112">
    <property type="entry name" value="Protein kinase-like (PK-like)"/>
    <property type="match status" value="1"/>
</dbReference>
<gene>
    <name evidence="1" type="ORF">AWC04_07240</name>
</gene>
<sequence>MPGDDTGIPVPLTPQALRAAGAGFLTAALRAFGALGPHDAVAEITEFRPVTGGSTGRKAALTVRYAEPDPGLPTHLFAKFSRDLDDPARDLGRTQMAAEVRLAALSRTPGFPITVPRSLFADYHGDSGTGLLLTERIGFGRDGIEPQHHKCRDYELTDATAHYRALVTALARLAGWQRSPAAPPEATADFPVDLASATVGQRPPLRADRIEHQLRRLAEFAADYPGLLPEQVREPEFLSGLADWLPRVAETEPVVWQRLSADPDYIALCHWNANIDNAWFWCEPTGALSCGLLDWGCVGRMNVAMALWGSLSAAETSLWDSGITDLVGVFVDEYAAAGGPGLDPEELIRQLLRYATVMGVSWLLGAPGRLRAGLGDPTPELTRFHPTIAGDESLRAPLQMLVNVLWLWRTRDIAVLLPRP</sequence>
<name>A0A1X1RG78_MYCFA</name>
<evidence type="ECO:0000313" key="1">
    <source>
        <dbReference type="EMBL" id="ORV05117.1"/>
    </source>
</evidence>
<dbReference type="Proteomes" id="UP000193484">
    <property type="component" value="Unassembled WGS sequence"/>
</dbReference>
<dbReference type="OrthoDB" id="4602230at2"/>